<keyword evidence="3" id="KW-0560">Oxidoreductase</keyword>
<sequence>MAITLPTVLITGCSAGGIGSALAEEFHTRGHHVFATARSLSKMSHLETLPNITLLELDVTSQESINTAVRSVEAKTNGKLDYLVNNSGQAMTMPALDTDLEQAKKLFDVNFWGVVAVTQAFSPLVITASKGTIVNIASLAAVFYVPWMVFYNASKSAIRSYGETLRLEMAPFGVKVVTVMTGMVGTNISTNSPEVELPPSSRYHGAIDQINDLRTGASVGSSMPASVYAKRVVNDVLRGTTGLTWRGKMASVGRTITSILPTWLIDRSLVSGRGLEHVG</sequence>
<evidence type="ECO:0000256" key="1">
    <source>
        <dbReference type="ARBA" id="ARBA00006484"/>
    </source>
</evidence>
<dbReference type="FunFam" id="3.40.50.720:FF:000261">
    <property type="entry name" value="NADPH-dependent 1-acyldihydroxyacetone phosphate reductase"/>
    <property type="match status" value="1"/>
</dbReference>
<dbReference type="HOGENOM" id="CLU_010194_2_9_1"/>
<evidence type="ECO:0000256" key="4">
    <source>
        <dbReference type="RuleBase" id="RU000363"/>
    </source>
</evidence>
<dbReference type="STRING" id="1388766.A0A017S4M0"/>
<dbReference type="AlphaFoldDB" id="A0A017S4M0"/>
<evidence type="ECO:0000256" key="3">
    <source>
        <dbReference type="ARBA" id="ARBA00023002"/>
    </source>
</evidence>
<dbReference type="GO" id="GO:0000140">
    <property type="term" value="F:acylglycerone-phosphate reductase (NADP+) activity"/>
    <property type="evidence" value="ECO:0007669"/>
    <property type="project" value="TreeGrafter"/>
</dbReference>
<dbReference type="Gene3D" id="3.40.50.720">
    <property type="entry name" value="NAD(P)-binding Rossmann-like Domain"/>
    <property type="match status" value="1"/>
</dbReference>
<dbReference type="GeneID" id="63700697"/>
<dbReference type="InterPro" id="IPR002347">
    <property type="entry name" value="SDR_fam"/>
</dbReference>
<accession>A0A017S4M0</accession>
<dbReference type="RefSeq" id="XP_040635224.1">
    <property type="nucleotide sequence ID" value="XM_040785573.1"/>
</dbReference>
<dbReference type="PRINTS" id="PR00081">
    <property type="entry name" value="GDHRDH"/>
</dbReference>
<dbReference type="GO" id="GO:0005783">
    <property type="term" value="C:endoplasmic reticulum"/>
    <property type="evidence" value="ECO:0007669"/>
    <property type="project" value="TreeGrafter"/>
</dbReference>
<protein>
    <submittedName>
        <fullName evidence="5">Oxidoreductase</fullName>
    </submittedName>
</protein>
<dbReference type="SUPFAM" id="SSF51735">
    <property type="entry name" value="NAD(P)-binding Rossmann-fold domains"/>
    <property type="match status" value="1"/>
</dbReference>
<dbReference type="OrthoDB" id="2102561at2759"/>
<dbReference type="InterPro" id="IPR020904">
    <property type="entry name" value="Sc_DH/Rdtase_CS"/>
</dbReference>
<gene>
    <name evidence="5" type="ORF">EURHEDRAFT_486989</name>
</gene>
<dbReference type="GO" id="GO:0019433">
    <property type="term" value="P:triglyceride catabolic process"/>
    <property type="evidence" value="ECO:0007669"/>
    <property type="project" value="TreeGrafter"/>
</dbReference>
<dbReference type="GO" id="GO:0044550">
    <property type="term" value="P:secondary metabolite biosynthetic process"/>
    <property type="evidence" value="ECO:0007669"/>
    <property type="project" value="UniProtKB-ARBA"/>
</dbReference>
<keyword evidence="2" id="KW-0521">NADP</keyword>
<evidence type="ECO:0000313" key="6">
    <source>
        <dbReference type="Proteomes" id="UP000019804"/>
    </source>
</evidence>
<organism evidence="5 6">
    <name type="scientific">Aspergillus ruber (strain CBS 135680)</name>
    <dbReference type="NCBI Taxonomy" id="1388766"/>
    <lineage>
        <taxon>Eukaryota</taxon>
        <taxon>Fungi</taxon>
        <taxon>Dikarya</taxon>
        <taxon>Ascomycota</taxon>
        <taxon>Pezizomycotina</taxon>
        <taxon>Eurotiomycetes</taxon>
        <taxon>Eurotiomycetidae</taxon>
        <taxon>Eurotiales</taxon>
        <taxon>Aspergillaceae</taxon>
        <taxon>Aspergillus</taxon>
        <taxon>Aspergillus subgen. Aspergillus</taxon>
    </lineage>
</organism>
<proteinExistence type="inferred from homology"/>
<dbReference type="Pfam" id="PF00106">
    <property type="entry name" value="adh_short"/>
    <property type="match status" value="1"/>
</dbReference>
<dbReference type="Proteomes" id="UP000019804">
    <property type="component" value="Unassembled WGS sequence"/>
</dbReference>
<dbReference type="PANTHER" id="PTHR44169:SF6">
    <property type="entry name" value="NADPH-DEPENDENT 1-ACYLDIHYDROXYACETONE PHOSPHATE REDUCTASE"/>
    <property type="match status" value="1"/>
</dbReference>
<dbReference type="InterPro" id="IPR036291">
    <property type="entry name" value="NAD(P)-bd_dom_sf"/>
</dbReference>
<dbReference type="PROSITE" id="PS00061">
    <property type="entry name" value="ADH_SHORT"/>
    <property type="match status" value="1"/>
</dbReference>
<reference evidence="6" key="1">
    <citation type="journal article" date="2014" name="Nat. Commun.">
        <title>Genomic adaptations of the halophilic Dead Sea filamentous fungus Eurotium rubrum.</title>
        <authorList>
            <person name="Kis-Papo T."/>
            <person name="Weig A.R."/>
            <person name="Riley R."/>
            <person name="Persoh D."/>
            <person name="Salamov A."/>
            <person name="Sun H."/>
            <person name="Lipzen A."/>
            <person name="Wasser S.P."/>
            <person name="Rambold G."/>
            <person name="Grigoriev I.V."/>
            <person name="Nevo E."/>
        </authorList>
    </citation>
    <scope>NUCLEOTIDE SEQUENCE [LARGE SCALE GENOMIC DNA]</scope>
    <source>
        <strain evidence="6">CBS 135680</strain>
    </source>
</reference>
<dbReference type="GO" id="GO:0006654">
    <property type="term" value="P:phosphatidic acid biosynthetic process"/>
    <property type="evidence" value="ECO:0007669"/>
    <property type="project" value="TreeGrafter"/>
</dbReference>
<dbReference type="CDD" id="cd05374">
    <property type="entry name" value="17beta-HSD-like_SDR_c"/>
    <property type="match status" value="1"/>
</dbReference>
<dbReference type="EMBL" id="KK088444">
    <property type="protein sequence ID" value="EYE91534.1"/>
    <property type="molecule type" value="Genomic_DNA"/>
</dbReference>
<dbReference type="PRINTS" id="PR00080">
    <property type="entry name" value="SDRFAMILY"/>
</dbReference>
<name>A0A017S4M0_ASPRC</name>
<dbReference type="GO" id="GO:0004806">
    <property type="term" value="F:triacylglycerol lipase activity"/>
    <property type="evidence" value="ECO:0007669"/>
    <property type="project" value="TreeGrafter"/>
</dbReference>
<evidence type="ECO:0000256" key="2">
    <source>
        <dbReference type="ARBA" id="ARBA00022857"/>
    </source>
</evidence>
<evidence type="ECO:0000313" key="5">
    <source>
        <dbReference type="EMBL" id="EYE91534.1"/>
    </source>
</evidence>
<dbReference type="GO" id="GO:0005811">
    <property type="term" value="C:lipid droplet"/>
    <property type="evidence" value="ECO:0007669"/>
    <property type="project" value="TreeGrafter"/>
</dbReference>
<keyword evidence="6" id="KW-1185">Reference proteome</keyword>
<dbReference type="PANTHER" id="PTHR44169">
    <property type="entry name" value="NADPH-DEPENDENT 1-ACYLDIHYDROXYACETONE PHOSPHATE REDUCTASE"/>
    <property type="match status" value="1"/>
</dbReference>
<comment type="similarity">
    <text evidence="1 4">Belongs to the short-chain dehydrogenases/reductases (SDR) family.</text>
</comment>